<dbReference type="AlphaFoldDB" id="A0A218XPH7"/>
<accession>A0A218XPH7</accession>
<sequence length="156" mass="17261">MAHLVQGRMEIDIGIRSSPKKFYNVFSSKPQDISDASPDNVHGTKLHEGDWGKVGSVIHWDYVHDGQPKTAKERIDALDDQNNKATFSVIEGDLLNLYKTFILIVQATAKEGGTGTTVHWTIEYGKVSEETPEPYSLLEFAVKVTRDIDANLTSGA</sequence>
<dbReference type="Proteomes" id="UP000515151">
    <property type="component" value="Chromosome 6"/>
</dbReference>
<dbReference type="InterPro" id="IPR000916">
    <property type="entry name" value="Bet_v_I/MLP"/>
</dbReference>
<dbReference type="InterPro" id="IPR051761">
    <property type="entry name" value="MLP-like_ligand-binding"/>
</dbReference>
<dbReference type="InterPro" id="IPR023393">
    <property type="entry name" value="START-like_dom_sf"/>
</dbReference>
<dbReference type="RefSeq" id="XP_031399786.1">
    <property type="nucleotide sequence ID" value="XM_031543926.1"/>
</dbReference>
<dbReference type="CDD" id="cd07816">
    <property type="entry name" value="Bet_v1-like"/>
    <property type="match status" value="1"/>
</dbReference>
<evidence type="ECO:0000313" key="3">
    <source>
        <dbReference type="Proteomes" id="UP000197138"/>
    </source>
</evidence>
<dbReference type="Pfam" id="PF00407">
    <property type="entry name" value="Bet_v_1"/>
    <property type="match status" value="1"/>
</dbReference>
<evidence type="ECO:0000313" key="4">
    <source>
        <dbReference type="Proteomes" id="UP000515151"/>
    </source>
</evidence>
<evidence type="ECO:0000313" key="5">
    <source>
        <dbReference type="RefSeq" id="XP_031399786.1"/>
    </source>
</evidence>
<dbReference type="GO" id="GO:0006952">
    <property type="term" value="P:defense response"/>
    <property type="evidence" value="ECO:0007669"/>
    <property type="project" value="InterPro"/>
</dbReference>
<dbReference type="Gene3D" id="3.30.530.20">
    <property type="match status" value="1"/>
</dbReference>
<dbReference type="Proteomes" id="UP000197138">
    <property type="component" value="Unassembled WGS sequence"/>
</dbReference>
<gene>
    <name evidence="5" type="primary">LOC116210115</name>
    <name evidence="2" type="ORF">CDL15_Pgr010996</name>
</gene>
<evidence type="ECO:0000259" key="1">
    <source>
        <dbReference type="SMART" id="SM01037"/>
    </source>
</evidence>
<reference evidence="5" key="4">
    <citation type="submission" date="2025-04" db="UniProtKB">
        <authorList>
            <consortium name="RefSeq"/>
        </authorList>
    </citation>
    <scope>IDENTIFICATION</scope>
    <source>
        <tissue evidence="5">Leaf</tissue>
    </source>
</reference>
<dbReference type="PANTHER" id="PTHR31907">
    <property type="entry name" value="MLP-LIKE PROTEIN 423"/>
    <property type="match status" value="1"/>
</dbReference>
<feature type="domain" description="Bet v I/Major latex protein" evidence="1">
    <location>
        <begin position="4"/>
        <end position="155"/>
    </location>
</feature>
<reference evidence="3" key="1">
    <citation type="journal article" date="2017" name="Plant J.">
        <title>The pomegranate (Punica granatum L.) genome and the genomics of punicalagin biosynthesis.</title>
        <authorList>
            <person name="Qin G."/>
            <person name="Xu C."/>
            <person name="Ming R."/>
            <person name="Tang H."/>
            <person name="Guyot R."/>
            <person name="Kramer E.M."/>
            <person name="Hu Y."/>
            <person name="Yi X."/>
            <person name="Qi Y."/>
            <person name="Xu X."/>
            <person name="Gao Z."/>
            <person name="Pan H."/>
            <person name="Jian J."/>
            <person name="Tian Y."/>
            <person name="Yue Z."/>
            <person name="Xu Y."/>
        </authorList>
    </citation>
    <scope>NUCLEOTIDE SEQUENCE [LARGE SCALE GENOMIC DNA]</scope>
    <source>
        <strain evidence="3">cv. Dabenzi</strain>
    </source>
</reference>
<reference evidence="4" key="3">
    <citation type="journal article" date="2020" name="Plant Biotechnol. J.">
        <title>The pomegranate (Punica granatum L.) draft genome dissects genetic divergence between soft- and hard-seeded cultivars.</title>
        <authorList>
            <person name="Luo X."/>
            <person name="Li H."/>
            <person name="Wu Z."/>
            <person name="Yao W."/>
            <person name="Zhao P."/>
            <person name="Cao D."/>
            <person name="Yu H."/>
            <person name="Li K."/>
            <person name="Poudel K."/>
            <person name="Zhao D."/>
            <person name="Zhang F."/>
            <person name="Xia X."/>
            <person name="Chen L."/>
            <person name="Wang Q."/>
            <person name="Jing D."/>
            <person name="Cao S."/>
        </authorList>
    </citation>
    <scope>NUCLEOTIDE SEQUENCE [LARGE SCALE GENOMIC DNA]</scope>
</reference>
<dbReference type="EMBL" id="MTKT01001090">
    <property type="protein sequence ID" value="OWM86172.1"/>
    <property type="molecule type" value="Genomic_DNA"/>
</dbReference>
<dbReference type="OrthoDB" id="1847301at2759"/>
<organism evidence="2 3">
    <name type="scientific">Punica granatum</name>
    <name type="common">Pomegranate</name>
    <dbReference type="NCBI Taxonomy" id="22663"/>
    <lineage>
        <taxon>Eukaryota</taxon>
        <taxon>Viridiplantae</taxon>
        <taxon>Streptophyta</taxon>
        <taxon>Embryophyta</taxon>
        <taxon>Tracheophyta</taxon>
        <taxon>Spermatophyta</taxon>
        <taxon>Magnoliopsida</taxon>
        <taxon>eudicotyledons</taxon>
        <taxon>Gunneridae</taxon>
        <taxon>Pentapetalae</taxon>
        <taxon>rosids</taxon>
        <taxon>malvids</taxon>
        <taxon>Myrtales</taxon>
        <taxon>Lythraceae</taxon>
        <taxon>Punica</taxon>
    </lineage>
</organism>
<dbReference type="SUPFAM" id="SSF55961">
    <property type="entry name" value="Bet v1-like"/>
    <property type="match status" value="1"/>
</dbReference>
<proteinExistence type="predicted"/>
<dbReference type="GeneID" id="116210115"/>
<dbReference type="SMART" id="SM01037">
    <property type="entry name" value="Bet_v_1"/>
    <property type="match status" value="1"/>
</dbReference>
<name>A0A218XPH7_PUNGR</name>
<evidence type="ECO:0000313" key="2">
    <source>
        <dbReference type="EMBL" id="OWM86172.1"/>
    </source>
</evidence>
<reference evidence="2" key="2">
    <citation type="submission" date="2017-06" db="EMBL/GenBank/DDBJ databases">
        <title>The pomegranate genome and the genomics of punicalagin biosynthesis.</title>
        <authorList>
            <person name="Xu C."/>
        </authorList>
    </citation>
    <scope>NUCLEOTIDE SEQUENCE [LARGE SCALE GENOMIC DNA]</scope>
    <source>
        <tissue evidence="2">Fresh leaf</tissue>
    </source>
</reference>
<keyword evidence="4" id="KW-1185">Reference proteome</keyword>
<protein>
    <submittedName>
        <fullName evidence="5">MLP-like protein 31</fullName>
    </submittedName>
</protein>